<dbReference type="EC" id="3.4.13.-" evidence="1"/>
<dbReference type="EMBL" id="VSSQ01106497">
    <property type="protein sequence ID" value="MPN46107.1"/>
    <property type="molecule type" value="Genomic_DNA"/>
</dbReference>
<dbReference type="InterPro" id="IPR050072">
    <property type="entry name" value="Peptidase_M20A"/>
</dbReference>
<evidence type="ECO:0000313" key="1">
    <source>
        <dbReference type="EMBL" id="MPN46107.1"/>
    </source>
</evidence>
<dbReference type="GO" id="GO:0008777">
    <property type="term" value="F:acetylornithine deacetylase activity"/>
    <property type="evidence" value="ECO:0007669"/>
    <property type="project" value="TreeGrafter"/>
</dbReference>
<keyword evidence="1" id="KW-0224">Dipeptidase</keyword>
<organism evidence="1">
    <name type="scientific">bioreactor metagenome</name>
    <dbReference type="NCBI Taxonomy" id="1076179"/>
    <lineage>
        <taxon>unclassified sequences</taxon>
        <taxon>metagenomes</taxon>
        <taxon>ecological metagenomes</taxon>
    </lineage>
</organism>
<comment type="caution">
    <text evidence="1">The sequence shown here is derived from an EMBL/GenBank/DDBJ whole genome shotgun (WGS) entry which is preliminary data.</text>
</comment>
<sequence length="133" mass="14801">MIRLENGTCRISFDLRYPVTLSGDELAEDFKKSAEKLGGKFFVDRDKKPLFVDPSSPLIKKLLEAYKKVTGSTSEPISIGGGTYCRYLPNSVSFGPVFPGDPDVIHQPDEHVTLENLRKITHIYAEAIMLLAV</sequence>
<protein>
    <submittedName>
        <fullName evidence="1">Putative dipeptidase</fullName>
        <ecNumber evidence="1">3.4.13.-</ecNumber>
    </submittedName>
</protein>
<dbReference type="GO" id="GO:0016805">
    <property type="term" value="F:dipeptidase activity"/>
    <property type="evidence" value="ECO:0007669"/>
    <property type="project" value="UniProtKB-KW"/>
</dbReference>
<reference evidence="1" key="1">
    <citation type="submission" date="2019-08" db="EMBL/GenBank/DDBJ databases">
        <authorList>
            <person name="Kucharzyk K."/>
            <person name="Murdoch R.W."/>
            <person name="Higgins S."/>
            <person name="Loffler F."/>
        </authorList>
    </citation>
    <scope>NUCLEOTIDE SEQUENCE</scope>
</reference>
<dbReference type="InterPro" id="IPR002933">
    <property type="entry name" value="Peptidase_M20"/>
</dbReference>
<name>A0A645I487_9ZZZZ</name>
<dbReference type="AlphaFoldDB" id="A0A645I487"/>
<keyword evidence="1" id="KW-0378">Hydrolase</keyword>
<dbReference type="PANTHER" id="PTHR43808">
    <property type="entry name" value="ACETYLORNITHINE DEACETYLASE"/>
    <property type="match status" value="1"/>
</dbReference>
<gene>
    <name evidence="1" type="ORF">SDC9_193690</name>
</gene>
<dbReference type="SUPFAM" id="SSF53187">
    <property type="entry name" value="Zn-dependent exopeptidases"/>
    <property type="match status" value="1"/>
</dbReference>
<dbReference type="Pfam" id="PF01546">
    <property type="entry name" value="Peptidase_M20"/>
    <property type="match status" value="1"/>
</dbReference>
<proteinExistence type="predicted"/>
<dbReference type="PANTHER" id="PTHR43808:SF31">
    <property type="entry name" value="N-ACETYL-L-CITRULLINE DEACETYLASE"/>
    <property type="match status" value="1"/>
</dbReference>
<keyword evidence="1" id="KW-0645">Protease</keyword>
<dbReference type="Gene3D" id="3.40.630.10">
    <property type="entry name" value="Zn peptidases"/>
    <property type="match status" value="1"/>
</dbReference>
<dbReference type="GO" id="GO:0006526">
    <property type="term" value="P:L-arginine biosynthetic process"/>
    <property type="evidence" value="ECO:0007669"/>
    <property type="project" value="TreeGrafter"/>
</dbReference>
<accession>A0A645I487</accession>